<comment type="caution">
    <text evidence="1">The sequence shown here is derived from an EMBL/GenBank/DDBJ whole genome shotgun (WGS) entry which is preliminary data.</text>
</comment>
<reference evidence="1 2" key="1">
    <citation type="submission" date="2021-06" db="EMBL/GenBank/DDBJ databases">
        <authorList>
            <person name="Palmer J.M."/>
        </authorList>
    </citation>
    <scope>NUCLEOTIDE SEQUENCE [LARGE SCALE GENOMIC DNA]</scope>
    <source>
        <strain evidence="2">if_2019</strain>
        <tissue evidence="1">Muscle</tissue>
    </source>
</reference>
<protein>
    <recommendedName>
        <fullName evidence="3">Secreted protein</fullName>
    </recommendedName>
</protein>
<evidence type="ECO:0000313" key="1">
    <source>
        <dbReference type="EMBL" id="MEQ2244118.1"/>
    </source>
</evidence>
<dbReference type="EMBL" id="JAHRIQ010070662">
    <property type="protein sequence ID" value="MEQ2244118.1"/>
    <property type="molecule type" value="Genomic_DNA"/>
</dbReference>
<sequence length="102" mass="11759">MCHPHLLMLLVDTFFHLEVREIKLFENIFVAKNKNTHGIETKEASSVTLTNVMLFYTHTKKATSGLFVWQQTAGWLPKHIAQQIKQLILICQSDVSLYQAKC</sequence>
<gene>
    <name evidence="1" type="ORF">ILYODFUR_013893</name>
</gene>
<evidence type="ECO:0000313" key="2">
    <source>
        <dbReference type="Proteomes" id="UP001482620"/>
    </source>
</evidence>
<evidence type="ECO:0008006" key="3">
    <source>
        <dbReference type="Google" id="ProtNLM"/>
    </source>
</evidence>
<keyword evidence="2" id="KW-1185">Reference proteome</keyword>
<name>A0ABV0UJY1_9TELE</name>
<accession>A0ABV0UJY1</accession>
<dbReference type="Proteomes" id="UP001482620">
    <property type="component" value="Unassembled WGS sequence"/>
</dbReference>
<proteinExistence type="predicted"/>
<organism evidence="1 2">
    <name type="scientific">Ilyodon furcidens</name>
    <name type="common">goldbreast splitfin</name>
    <dbReference type="NCBI Taxonomy" id="33524"/>
    <lineage>
        <taxon>Eukaryota</taxon>
        <taxon>Metazoa</taxon>
        <taxon>Chordata</taxon>
        <taxon>Craniata</taxon>
        <taxon>Vertebrata</taxon>
        <taxon>Euteleostomi</taxon>
        <taxon>Actinopterygii</taxon>
        <taxon>Neopterygii</taxon>
        <taxon>Teleostei</taxon>
        <taxon>Neoteleostei</taxon>
        <taxon>Acanthomorphata</taxon>
        <taxon>Ovalentaria</taxon>
        <taxon>Atherinomorphae</taxon>
        <taxon>Cyprinodontiformes</taxon>
        <taxon>Goodeidae</taxon>
        <taxon>Ilyodon</taxon>
    </lineage>
</organism>